<evidence type="ECO:0000313" key="2">
    <source>
        <dbReference type="EMBL" id="KAA5399614.1"/>
    </source>
</evidence>
<dbReference type="Pfam" id="PF12762">
    <property type="entry name" value="DDE_Tnp_IS1595"/>
    <property type="match status" value="1"/>
</dbReference>
<evidence type="ECO:0000313" key="4">
    <source>
        <dbReference type="Proteomes" id="UP000441162"/>
    </source>
</evidence>
<organism evidence="2 5">
    <name type="scientific">Phocaeicola dorei</name>
    <dbReference type="NCBI Taxonomy" id="357276"/>
    <lineage>
        <taxon>Bacteria</taxon>
        <taxon>Pseudomonadati</taxon>
        <taxon>Bacteroidota</taxon>
        <taxon>Bacteroidia</taxon>
        <taxon>Bacteroidales</taxon>
        <taxon>Bacteroidaceae</taxon>
        <taxon>Phocaeicola</taxon>
    </lineage>
</organism>
<dbReference type="SMART" id="SM01126">
    <property type="entry name" value="DDE_Tnp_IS1595"/>
    <property type="match status" value="1"/>
</dbReference>
<name>A0A4Q5HUV6_9BACT</name>
<dbReference type="InterPro" id="IPR053164">
    <property type="entry name" value="IS1016-like_transposase"/>
</dbReference>
<reference evidence="4 5" key="1">
    <citation type="journal article" date="2019" name="Nat. Med.">
        <title>A library of human gut bacterial isolates paired with longitudinal multiomics data enables mechanistic microbiome research.</title>
        <authorList>
            <person name="Poyet M."/>
            <person name="Groussin M."/>
            <person name="Gibbons S.M."/>
            <person name="Avila-Pacheco J."/>
            <person name="Jiang X."/>
            <person name="Kearney S.M."/>
            <person name="Perrotta A.R."/>
            <person name="Berdy B."/>
            <person name="Zhao S."/>
            <person name="Lieberman T.D."/>
            <person name="Swanson P.K."/>
            <person name="Smith M."/>
            <person name="Roesemann S."/>
            <person name="Alexander J.E."/>
            <person name="Rich S.A."/>
            <person name="Livny J."/>
            <person name="Vlamakis H."/>
            <person name="Clish C."/>
            <person name="Bullock K."/>
            <person name="Deik A."/>
            <person name="Scott J."/>
            <person name="Pierce K.A."/>
            <person name="Xavier R.J."/>
            <person name="Alm E.J."/>
        </authorList>
    </citation>
    <scope>NUCLEOTIDE SEQUENCE [LARGE SCALE GENOMIC DNA]</scope>
    <source>
        <strain evidence="2 5">BIOML-A1</strain>
        <strain evidence="3 4">BIOML-A4</strain>
    </source>
</reference>
<accession>A0A4Q5HUV6</accession>
<proteinExistence type="predicted"/>
<evidence type="ECO:0000313" key="3">
    <source>
        <dbReference type="EMBL" id="KAA5406462.1"/>
    </source>
</evidence>
<evidence type="ECO:0000313" key="5">
    <source>
        <dbReference type="Proteomes" id="UP000481616"/>
    </source>
</evidence>
<feature type="domain" description="ISXO2-like transposase" evidence="1">
    <location>
        <begin position="126"/>
        <end position="281"/>
    </location>
</feature>
<dbReference type="RefSeq" id="WP_130053774.1">
    <property type="nucleotide sequence ID" value="NZ_RCXK01000004.1"/>
</dbReference>
<dbReference type="Proteomes" id="UP000441162">
    <property type="component" value="Unassembled WGS sequence"/>
</dbReference>
<dbReference type="InterPro" id="IPR024445">
    <property type="entry name" value="Tnp_ISXO2-like"/>
</dbReference>
<dbReference type="AlphaFoldDB" id="A0A4Q5HUV6"/>
<evidence type="ECO:0000259" key="1">
    <source>
        <dbReference type="SMART" id="SM01126"/>
    </source>
</evidence>
<dbReference type="NCBIfam" id="NF033547">
    <property type="entry name" value="transpos_IS1595"/>
    <property type="match status" value="1"/>
</dbReference>
<sequence>MKKSMNFLEFTQKFSSEEICIQTLEHVRWGGKVVSPFDPTSKVYKCKNHKYKCKNTNRYFTVRTGTYFANSNLSFMKWFYVIWLITCNKRGISSCQISRDIGVSQKTAWHMLHKVRKAMAKENDYSLEGEVEIDESFAGGKNANRHKDKKVERCQGRSFKDKVPVFGLIGRNGDLVAKVVSGTGPSKLLPIIRKYVEEGSTIYTDGWDYGEVSEMYNQISVDHGHKYYGITYYNDNKETVMITTNTIENAWSVFKRIYATYYHISKKYMQRYVDEFVFRFNTRKLSDSDRFRLLLQYKLNVA</sequence>
<protein>
    <submittedName>
        <fullName evidence="2">IS1595 family transposase</fullName>
    </submittedName>
</protein>
<dbReference type="PANTHER" id="PTHR47163:SF2">
    <property type="entry name" value="SI:DKEY-17M8.2"/>
    <property type="match status" value="1"/>
</dbReference>
<dbReference type="EMBL" id="VVZA01000004">
    <property type="protein sequence ID" value="KAA5406462.1"/>
    <property type="molecule type" value="Genomic_DNA"/>
</dbReference>
<dbReference type="EMBL" id="VVYY01000004">
    <property type="protein sequence ID" value="KAA5399614.1"/>
    <property type="molecule type" value="Genomic_DNA"/>
</dbReference>
<gene>
    <name evidence="3" type="ORF">F2Y51_06290</name>
    <name evidence="2" type="ORF">F2Y58_05670</name>
</gene>
<comment type="caution">
    <text evidence="2">The sequence shown here is derived from an EMBL/GenBank/DDBJ whole genome shotgun (WGS) entry which is preliminary data.</text>
</comment>
<dbReference type="PANTHER" id="PTHR47163">
    <property type="entry name" value="DDE_TNP_IS1595 DOMAIN-CONTAINING PROTEIN"/>
    <property type="match status" value="1"/>
</dbReference>
<dbReference type="Proteomes" id="UP000481616">
    <property type="component" value="Unassembled WGS sequence"/>
</dbReference>